<protein>
    <submittedName>
        <fullName evidence="2">Rna-directed dna polymerase from mobile element jockey-like</fullName>
    </submittedName>
</protein>
<evidence type="ECO:0000256" key="1">
    <source>
        <dbReference type="SAM" id="MobiDB-lite"/>
    </source>
</evidence>
<evidence type="ECO:0000313" key="2">
    <source>
        <dbReference type="EMBL" id="KAJ7410562.1"/>
    </source>
</evidence>
<feature type="region of interest" description="Disordered" evidence="1">
    <location>
        <begin position="83"/>
        <end position="118"/>
    </location>
</feature>
<dbReference type="Proteomes" id="UP001145742">
    <property type="component" value="Unassembled WGS sequence"/>
</dbReference>
<sequence length="118" mass="13120">MDISDKWCLWDQCYLISSLMTQMKGSSAPSENLHDIKLSSAVDTPEGWDAIQRDLDKLEKWAHGTLMKCNMISCKVLHLGQDKPSETPPAVLHPGLESQAQEEHGPVGASPEEDHHDD</sequence>
<dbReference type="EMBL" id="WHWB01034397">
    <property type="protein sequence ID" value="KAJ7410562.1"/>
    <property type="molecule type" value="Genomic_DNA"/>
</dbReference>
<organism evidence="2 3">
    <name type="scientific">Willisornis vidua</name>
    <name type="common">Xingu scale-backed antbird</name>
    <dbReference type="NCBI Taxonomy" id="1566151"/>
    <lineage>
        <taxon>Eukaryota</taxon>
        <taxon>Metazoa</taxon>
        <taxon>Chordata</taxon>
        <taxon>Craniata</taxon>
        <taxon>Vertebrata</taxon>
        <taxon>Euteleostomi</taxon>
        <taxon>Archelosauria</taxon>
        <taxon>Archosauria</taxon>
        <taxon>Dinosauria</taxon>
        <taxon>Saurischia</taxon>
        <taxon>Theropoda</taxon>
        <taxon>Coelurosauria</taxon>
        <taxon>Aves</taxon>
        <taxon>Neognathae</taxon>
        <taxon>Neoaves</taxon>
        <taxon>Telluraves</taxon>
        <taxon>Australaves</taxon>
        <taxon>Passeriformes</taxon>
        <taxon>Thamnophilidae</taxon>
        <taxon>Willisornis</taxon>
    </lineage>
</organism>
<reference evidence="2" key="1">
    <citation type="submission" date="2019-10" db="EMBL/GenBank/DDBJ databases">
        <authorList>
            <person name="Soares A.E.R."/>
            <person name="Aleixo A."/>
            <person name="Schneider P."/>
            <person name="Miyaki C.Y."/>
            <person name="Schneider M.P."/>
            <person name="Mello C."/>
            <person name="Vasconcelos A.T.R."/>
        </authorList>
    </citation>
    <scope>NUCLEOTIDE SEQUENCE</scope>
    <source>
        <tissue evidence="2">Muscle</tissue>
    </source>
</reference>
<proteinExistence type="predicted"/>
<accession>A0ABQ9CWH7</accession>
<evidence type="ECO:0000313" key="3">
    <source>
        <dbReference type="Proteomes" id="UP001145742"/>
    </source>
</evidence>
<name>A0ABQ9CWH7_9PASS</name>
<keyword evidence="3" id="KW-1185">Reference proteome</keyword>
<gene>
    <name evidence="2" type="ORF">WISP_107193</name>
</gene>
<comment type="caution">
    <text evidence="2">The sequence shown here is derived from an EMBL/GenBank/DDBJ whole genome shotgun (WGS) entry which is preliminary data.</text>
</comment>